<keyword evidence="3" id="KW-1003">Cell membrane</keyword>
<dbReference type="Pfam" id="PF00924">
    <property type="entry name" value="MS_channel_2nd"/>
    <property type="match status" value="1"/>
</dbReference>
<dbReference type="GO" id="GO:0008381">
    <property type="term" value="F:mechanosensitive monoatomic ion channel activity"/>
    <property type="evidence" value="ECO:0007669"/>
    <property type="project" value="UniProtKB-ARBA"/>
</dbReference>
<keyword evidence="4" id="KW-0812">Transmembrane</keyword>
<dbReference type="OrthoDB" id="9799209at2"/>
<evidence type="ECO:0000256" key="1">
    <source>
        <dbReference type="ARBA" id="ARBA00004651"/>
    </source>
</evidence>
<dbReference type="PATRIC" id="fig|754476.3.peg.502"/>
<name>I1XG38_METNJ</name>
<dbReference type="InterPro" id="IPR006685">
    <property type="entry name" value="MscS_channel_2nd"/>
</dbReference>
<sequence>MFDWNLGSDWETWISQPAVVNFFLVLAIAVVSYMLLRMVMRFFITRSVDLLSRSKGRWGRYGAKVFRHTSRLLIAAMAVQIGLALVELGPDWDNRFSHIWFLVLALQLGLWIDAAIAMWKKETIETRVDRENQLTVTIVSLLVRTSIWAVVLLSVLANLGVNITALVASLGIGGIAIALALQTLLGDLFASASIGVDKPFRTGDFIVFNDVAGTIEYIGLKTTRIRSLSGEQIICGNTNLLQQIIHNYKRMDERRVVFFLAISFRTPVAKARQVPGLIKEIIESHDKTRFDRAHLFKFDDFSMRFEVVYYVLSSDYNIYMDIQQNINFTLLEELDKREIRFAMPVRSIEFLDDIPMPDRRHSEQVKSESS</sequence>
<dbReference type="InterPro" id="IPR049142">
    <property type="entry name" value="MS_channel_1st"/>
</dbReference>
<dbReference type="Gene3D" id="3.30.70.100">
    <property type="match status" value="1"/>
</dbReference>
<evidence type="ECO:0000256" key="4">
    <source>
        <dbReference type="ARBA" id="ARBA00022692"/>
    </source>
</evidence>
<reference evidence="7 8" key="1">
    <citation type="journal article" date="2012" name="J. Bacteriol.">
        <title>Complete genome sequences of Methylophaga sp. strain JAM1 and Methylophaga sp. strain JAM7.</title>
        <authorList>
            <person name="Villeneuve C."/>
            <person name="Martineau C."/>
            <person name="Mauffrey F."/>
            <person name="Villemur R."/>
        </authorList>
    </citation>
    <scope>NUCLEOTIDE SEQUENCE [LARGE SCALE GENOMIC DNA]</scope>
    <source>
        <strain evidence="7 8">JAM1</strain>
    </source>
</reference>
<dbReference type="Gene3D" id="1.10.287.1260">
    <property type="match status" value="1"/>
</dbReference>
<comment type="subcellular location">
    <subcellularLocation>
        <location evidence="1">Cell membrane</location>
        <topology evidence="1">Multi-pass membrane protein</topology>
    </subcellularLocation>
</comment>
<evidence type="ECO:0000256" key="2">
    <source>
        <dbReference type="ARBA" id="ARBA00008017"/>
    </source>
</evidence>
<gene>
    <name evidence="7" type="ordered locus">Q7A_511</name>
</gene>
<dbReference type="InterPro" id="IPR011066">
    <property type="entry name" value="MscS_channel_C_sf"/>
</dbReference>
<evidence type="ECO:0000313" key="8">
    <source>
        <dbReference type="Proteomes" id="UP000009144"/>
    </source>
</evidence>
<dbReference type="InterPro" id="IPR049278">
    <property type="entry name" value="MS_channel_C"/>
</dbReference>
<organism evidence="7 8">
    <name type="scientific">Methylophaga nitratireducenticrescens</name>
    <dbReference type="NCBI Taxonomy" id="754476"/>
    <lineage>
        <taxon>Bacteria</taxon>
        <taxon>Pseudomonadati</taxon>
        <taxon>Pseudomonadota</taxon>
        <taxon>Gammaproteobacteria</taxon>
        <taxon>Thiotrichales</taxon>
        <taxon>Piscirickettsiaceae</taxon>
        <taxon>Methylophaga</taxon>
    </lineage>
</organism>
<dbReference type="HOGENOM" id="CLU_037945_0_2_6"/>
<keyword evidence="8" id="KW-1185">Reference proteome</keyword>
<dbReference type="eggNOG" id="COG0668">
    <property type="taxonomic scope" value="Bacteria"/>
</dbReference>
<dbReference type="EMBL" id="CP003390">
    <property type="protein sequence ID" value="AFI83357.1"/>
    <property type="molecule type" value="Genomic_DNA"/>
</dbReference>
<protein>
    <submittedName>
        <fullName evidence="7">Potassium efflux system KefA protein</fullName>
    </submittedName>
</protein>
<dbReference type="Gene3D" id="2.30.30.60">
    <property type="match status" value="1"/>
</dbReference>
<dbReference type="SUPFAM" id="SSF82861">
    <property type="entry name" value="Mechanosensitive channel protein MscS (YggB), transmembrane region"/>
    <property type="match status" value="1"/>
</dbReference>
<comment type="similarity">
    <text evidence="2">Belongs to the MscS (TC 1.A.23) family.</text>
</comment>
<dbReference type="KEGG" id="mej:Q7A_511"/>
<dbReference type="Proteomes" id="UP000009144">
    <property type="component" value="Chromosome"/>
</dbReference>
<dbReference type="SUPFAM" id="SSF50182">
    <property type="entry name" value="Sm-like ribonucleoproteins"/>
    <property type="match status" value="1"/>
</dbReference>
<dbReference type="GO" id="GO:0005886">
    <property type="term" value="C:plasma membrane"/>
    <property type="evidence" value="ECO:0007669"/>
    <property type="project" value="UniProtKB-SubCell"/>
</dbReference>
<evidence type="ECO:0000313" key="7">
    <source>
        <dbReference type="EMBL" id="AFI83357.1"/>
    </source>
</evidence>
<dbReference type="PANTHER" id="PTHR30566:SF25">
    <property type="entry name" value="INNER MEMBRANE PROTEIN"/>
    <property type="match status" value="1"/>
</dbReference>
<dbReference type="SUPFAM" id="SSF82689">
    <property type="entry name" value="Mechanosensitive channel protein MscS (YggB), C-terminal domain"/>
    <property type="match status" value="1"/>
</dbReference>
<dbReference type="InterPro" id="IPR010920">
    <property type="entry name" value="LSM_dom_sf"/>
</dbReference>
<dbReference type="InterPro" id="IPR011014">
    <property type="entry name" value="MscS_channel_TM-2"/>
</dbReference>
<dbReference type="STRING" id="754476.Q7A_511"/>
<dbReference type="PANTHER" id="PTHR30566">
    <property type="entry name" value="YNAI-RELATED MECHANOSENSITIVE ION CHANNEL"/>
    <property type="match status" value="1"/>
</dbReference>
<keyword evidence="5" id="KW-1133">Transmembrane helix</keyword>
<dbReference type="RefSeq" id="WP_014705732.1">
    <property type="nucleotide sequence ID" value="NC_017857.3"/>
</dbReference>
<accession>I1XG38</accession>
<evidence type="ECO:0000256" key="6">
    <source>
        <dbReference type="ARBA" id="ARBA00023136"/>
    </source>
</evidence>
<evidence type="ECO:0000256" key="5">
    <source>
        <dbReference type="ARBA" id="ARBA00022989"/>
    </source>
</evidence>
<dbReference type="AlphaFoldDB" id="I1XG38"/>
<proteinExistence type="inferred from homology"/>
<dbReference type="Pfam" id="PF21082">
    <property type="entry name" value="MS_channel_3rd"/>
    <property type="match status" value="1"/>
</dbReference>
<reference evidence="7 8" key="2">
    <citation type="journal article" date="2013" name="Int. J. Syst. Evol. Microbiol.">
        <title>Methylophaga nitratireducenticrescens sp. nov. and Methylophaga frappieri sp. nov., isolated from the biofilm of the methanol-fed denitrification system treating the seawater at the Montreal Biodome.</title>
        <authorList>
            <person name="Villeneuve C."/>
            <person name="Martineau C."/>
            <person name="Mauffrey F."/>
            <person name="Villemur R."/>
        </authorList>
    </citation>
    <scope>NUCLEOTIDE SEQUENCE [LARGE SCALE GENOMIC DNA]</scope>
    <source>
        <strain evidence="7 8">JAM1</strain>
    </source>
</reference>
<dbReference type="Pfam" id="PF21088">
    <property type="entry name" value="MS_channel_1st"/>
    <property type="match status" value="1"/>
</dbReference>
<keyword evidence="6" id="KW-0472">Membrane</keyword>
<evidence type="ECO:0000256" key="3">
    <source>
        <dbReference type="ARBA" id="ARBA00022475"/>
    </source>
</evidence>
<dbReference type="InterPro" id="IPR023408">
    <property type="entry name" value="MscS_beta-dom_sf"/>
</dbReference>